<dbReference type="InterPro" id="IPR027417">
    <property type="entry name" value="P-loop_NTPase"/>
</dbReference>
<dbReference type="AlphaFoldDB" id="A0A098Y8C0"/>
<keyword evidence="4 7" id="KW-0812">Transmembrane</keyword>
<evidence type="ECO:0000256" key="5">
    <source>
        <dbReference type="ARBA" id="ARBA00022989"/>
    </source>
</evidence>
<gene>
    <name evidence="9" type="ORF">IN07_10560</name>
</gene>
<dbReference type="Pfam" id="PF02706">
    <property type="entry name" value="Wzz"/>
    <property type="match status" value="1"/>
</dbReference>
<evidence type="ECO:0000313" key="9">
    <source>
        <dbReference type="EMBL" id="KGH46692.1"/>
    </source>
</evidence>
<evidence type="ECO:0000256" key="3">
    <source>
        <dbReference type="ARBA" id="ARBA00022475"/>
    </source>
</evidence>
<evidence type="ECO:0000313" key="10">
    <source>
        <dbReference type="Proteomes" id="UP000029713"/>
    </source>
</evidence>
<dbReference type="GO" id="GO:0005886">
    <property type="term" value="C:plasma membrane"/>
    <property type="evidence" value="ECO:0007669"/>
    <property type="project" value="UniProtKB-SubCell"/>
</dbReference>
<keyword evidence="3" id="KW-1003">Cell membrane</keyword>
<evidence type="ECO:0000256" key="4">
    <source>
        <dbReference type="ARBA" id="ARBA00022692"/>
    </source>
</evidence>
<dbReference type="Gene3D" id="3.40.50.300">
    <property type="entry name" value="P-loop containing nucleotide triphosphate hydrolases"/>
    <property type="match status" value="1"/>
</dbReference>
<evidence type="ECO:0000256" key="2">
    <source>
        <dbReference type="ARBA" id="ARBA00006683"/>
    </source>
</evidence>
<evidence type="ECO:0000256" key="7">
    <source>
        <dbReference type="SAM" id="Phobius"/>
    </source>
</evidence>
<name>A0A098Y8C0_9ACTN</name>
<feature type="transmembrane region" description="Helical" evidence="7">
    <location>
        <begin position="175"/>
        <end position="195"/>
    </location>
</feature>
<dbReference type="STRING" id="1522368.IN07_10560"/>
<feature type="domain" description="Polysaccharide chain length determinant N-terminal" evidence="8">
    <location>
        <begin position="3"/>
        <end position="89"/>
    </location>
</feature>
<evidence type="ECO:0000259" key="8">
    <source>
        <dbReference type="Pfam" id="PF02706"/>
    </source>
</evidence>
<sequence length="446" mass="46738">MTFREISRALRRGALPIALCVVLGVALALAWSLFRTPVYVAESQLFLGASEEADEGVVTRQDTAYLQQRMQSYAAVLGSPLLGERVADRLDLELTGAEVAGEMTVEVPPETVLLTVRVGDPSPERAQEIANAVGETFSELLAELEDAPGSTVDTVQVSTIRPAALPTTPAAPTTAVLLAVGALLGLAVGIAVAFLRESLDDTVRDVDELSAAGIPVIGVVPLRDRRHRDPAEGMAPDRGEALRRIRAHLGDRPGRRTPAPRTVTVLGPTARADSAALGWDLAGVFAAARLRTVLVEADLWAPRAAGLLGLPEQTPGLAEVLAGRLPLQEALRPGPHGLRVLPAGRAPEAGGEDLLDGPRMAEVLARVSGDADVTIVVPPPLDRRSGAASLTTLSDGVVLAVRAGGTTRRELHDVTSLLDTLGAPLVGAVLESSDRPARRPLPHRVS</sequence>
<keyword evidence="10" id="KW-1185">Reference proteome</keyword>
<keyword evidence="6 7" id="KW-0472">Membrane</keyword>
<organism evidence="9 10">
    <name type="scientific">Modestobacter caceresii</name>
    <dbReference type="NCBI Taxonomy" id="1522368"/>
    <lineage>
        <taxon>Bacteria</taxon>
        <taxon>Bacillati</taxon>
        <taxon>Actinomycetota</taxon>
        <taxon>Actinomycetes</taxon>
        <taxon>Geodermatophilales</taxon>
        <taxon>Geodermatophilaceae</taxon>
        <taxon>Modestobacter</taxon>
    </lineage>
</organism>
<dbReference type="Proteomes" id="UP000029713">
    <property type="component" value="Unassembled WGS sequence"/>
</dbReference>
<reference evidence="9 10" key="1">
    <citation type="submission" date="2014-07" db="EMBL/GenBank/DDBJ databases">
        <title>Biosystematic studies on Modestobacter strains isolated from extreme hyper-arid desert soil and from historic building.</title>
        <authorList>
            <person name="Bukarasam K."/>
            <person name="Bull A."/>
            <person name="Girard G."/>
            <person name="van Wezel G."/>
            <person name="Goodfellow M."/>
        </authorList>
    </citation>
    <scope>NUCLEOTIDE SEQUENCE [LARGE SCALE GENOMIC DNA]</scope>
    <source>
        <strain evidence="9 10">KNN45-2b</strain>
    </source>
</reference>
<accession>A0A098Y8C0</accession>
<comment type="similarity">
    <text evidence="2">Belongs to the CpsC/CapA family.</text>
</comment>
<proteinExistence type="inferred from homology"/>
<comment type="caution">
    <text evidence="9">The sequence shown here is derived from an EMBL/GenBank/DDBJ whole genome shotgun (WGS) entry which is preliminary data.</text>
</comment>
<evidence type="ECO:0000256" key="6">
    <source>
        <dbReference type="ARBA" id="ARBA00023136"/>
    </source>
</evidence>
<dbReference type="EMBL" id="JPMX01000042">
    <property type="protein sequence ID" value="KGH46692.1"/>
    <property type="molecule type" value="Genomic_DNA"/>
</dbReference>
<dbReference type="OrthoDB" id="9812433at2"/>
<dbReference type="PANTHER" id="PTHR32309:SF13">
    <property type="entry name" value="FERRIC ENTEROBACTIN TRANSPORT PROTEIN FEPE"/>
    <property type="match status" value="1"/>
</dbReference>
<dbReference type="InterPro" id="IPR050445">
    <property type="entry name" value="Bact_polysacc_biosynth/exp"/>
</dbReference>
<dbReference type="InterPro" id="IPR003856">
    <property type="entry name" value="LPS_length_determ_N"/>
</dbReference>
<protein>
    <recommendedName>
        <fullName evidence="8">Polysaccharide chain length determinant N-terminal domain-containing protein</fullName>
    </recommendedName>
</protein>
<comment type="subcellular location">
    <subcellularLocation>
        <location evidence="1">Cell membrane</location>
        <topology evidence="1">Multi-pass membrane protein</topology>
    </subcellularLocation>
</comment>
<evidence type="ECO:0000256" key="1">
    <source>
        <dbReference type="ARBA" id="ARBA00004651"/>
    </source>
</evidence>
<dbReference type="SUPFAM" id="SSF52540">
    <property type="entry name" value="P-loop containing nucleoside triphosphate hydrolases"/>
    <property type="match status" value="1"/>
</dbReference>
<dbReference type="RefSeq" id="WP_036335625.1">
    <property type="nucleotide sequence ID" value="NZ_JPMX01000042.1"/>
</dbReference>
<dbReference type="PANTHER" id="PTHR32309">
    <property type="entry name" value="TYROSINE-PROTEIN KINASE"/>
    <property type="match status" value="1"/>
</dbReference>
<keyword evidence="5 7" id="KW-1133">Transmembrane helix</keyword>